<name>K9ZCF4_ANACC</name>
<gene>
    <name evidence="1" type="ordered locus">Anacy_1392</name>
</gene>
<dbReference type="STRING" id="272123.Anacy_1392"/>
<dbReference type="EMBL" id="CP003659">
    <property type="protein sequence ID" value="AFZ56903.1"/>
    <property type="molecule type" value="Genomic_DNA"/>
</dbReference>
<keyword evidence="2" id="KW-1185">Reference proteome</keyword>
<dbReference type="PATRIC" id="fig|272123.3.peg.1526"/>
<reference evidence="2" key="1">
    <citation type="journal article" date="2013" name="Proc. Natl. Acad. Sci. U.S.A.">
        <title>Improving the coverage of the cyanobacterial phylum using diversity-driven genome sequencing.</title>
        <authorList>
            <person name="Shih P.M."/>
            <person name="Wu D."/>
            <person name="Latifi A."/>
            <person name="Axen S.D."/>
            <person name="Fewer D.P."/>
            <person name="Talla E."/>
            <person name="Calteau A."/>
            <person name="Cai F."/>
            <person name="Tandeau de Marsac N."/>
            <person name="Rippka R."/>
            <person name="Herdman M."/>
            <person name="Sivonen K."/>
            <person name="Coursin T."/>
            <person name="Laurent T."/>
            <person name="Goodwin L."/>
            <person name="Nolan M."/>
            <person name="Davenport K.W."/>
            <person name="Han C.S."/>
            <person name="Rubin E.M."/>
            <person name="Eisen J.A."/>
            <person name="Woyke T."/>
            <person name="Gugger M."/>
            <person name="Kerfeld C.A."/>
        </authorList>
    </citation>
    <scope>NUCLEOTIDE SEQUENCE [LARGE SCALE GENOMIC DNA]</scope>
    <source>
        <strain evidence="2">ATCC 27899 / PCC 7122</strain>
    </source>
</reference>
<accession>K9ZCF4</accession>
<sequence length="67" mass="7755">MVASFTYQLPITNYQLPITKMTVEEIIQQLKRLPDDAEVRVKLDSDSASKSIDEILYIDHETIFIII</sequence>
<evidence type="ECO:0000313" key="2">
    <source>
        <dbReference type="Proteomes" id="UP000010474"/>
    </source>
</evidence>
<dbReference type="KEGG" id="acy:Anacy_1392"/>
<dbReference type="Proteomes" id="UP000010474">
    <property type="component" value="Chromosome"/>
</dbReference>
<dbReference type="RefSeq" id="WP_015213554.1">
    <property type="nucleotide sequence ID" value="NC_019771.1"/>
</dbReference>
<proteinExistence type="predicted"/>
<organism evidence="1 2">
    <name type="scientific">Anabaena cylindrica (strain ATCC 27899 / PCC 7122)</name>
    <dbReference type="NCBI Taxonomy" id="272123"/>
    <lineage>
        <taxon>Bacteria</taxon>
        <taxon>Bacillati</taxon>
        <taxon>Cyanobacteriota</taxon>
        <taxon>Cyanophyceae</taxon>
        <taxon>Nostocales</taxon>
        <taxon>Nostocaceae</taxon>
        <taxon>Anabaena</taxon>
    </lineage>
</organism>
<dbReference type="HOGENOM" id="CLU_2802995_0_0_3"/>
<dbReference type="AlphaFoldDB" id="K9ZCF4"/>
<protein>
    <submittedName>
        <fullName evidence="1">Uncharacterized protein</fullName>
    </submittedName>
</protein>
<evidence type="ECO:0000313" key="1">
    <source>
        <dbReference type="EMBL" id="AFZ56903.1"/>
    </source>
</evidence>